<keyword evidence="6" id="KW-1185">Reference proteome</keyword>
<protein>
    <submittedName>
        <fullName evidence="5">NUDIX domain-containing protein</fullName>
    </submittedName>
</protein>
<evidence type="ECO:0000256" key="3">
    <source>
        <dbReference type="ARBA" id="ARBA00022842"/>
    </source>
</evidence>
<dbReference type="InterPro" id="IPR000086">
    <property type="entry name" value="NUDIX_hydrolase_dom"/>
</dbReference>
<dbReference type="EMBL" id="CP079216">
    <property type="protein sequence ID" value="QXT63377.1"/>
    <property type="molecule type" value="Genomic_DNA"/>
</dbReference>
<dbReference type="PANTHER" id="PTHR43046">
    <property type="entry name" value="GDP-MANNOSE MANNOSYL HYDROLASE"/>
    <property type="match status" value="1"/>
</dbReference>
<organism evidence="5 6">
    <name type="scientific">Tessaracoccus palaemonis</name>
    <dbReference type="NCBI Taxonomy" id="2829499"/>
    <lineage>
        <taxon>Bacteria</taxon>
        <taxon>Bacillati</taxon>
        <taxon>Actinomycetota</taxon>
        <taxon>Actinomycetes</taxon>
        <taxon>Propionibacteriales</taxon>
        <taxon>Propionibacteriaceae</taxon>
        <taxon>Tessaracoccus</taxon>
    </lineage>
</organism>
<feature type="domain" description="Nudix hydrolase" evidence="4">
    <location>
        <begin position="9"/>
        <end position="149"/>
    </location>
</feature>
<dbReference type="CDD" id="cd04685">
    <property type="entry name" value="NUDIX_Hydrolase"/>
    <property type="match status" value="1"/>
</dbReference>
<evidence type="ECO:0000259" key="4">
    <source>
        <dbReference type="PROSITE" id="PS51462"/>
    </source>
</evidence>
<dbReference type="Pfam" id="PF00293">
    <property type="entry name" value="NUDIX"/>
    <property type="match status" value="1"/>
</dbReference>
<dbReference type="PROSITE" id="PS00893">
    <property type="entry name" value="NUDIX_BOX"/>
    <property type="match status" value="1"/>
</dbReference>
<proteinExistence type="predicted"/>
<gene>
    <name evidence="5" type="ORF">KDB89_02510</name>
</gene>
<evidence type="ECO:0000256" key="1">
    <source>
        <dbReference type="ARBA" id="ARBA00001946"/>
    </source>
</evidence>
<evidence type="ECO:0000256" key="2">
    <source>
        <dbReference type="ARBA" id="ARBA00022801"/>
    </source>
</evidence>
<dbReference type="InterPro" id="IPR020084">
    <property type="entry name" value="NUDIX_hydrolase_CS"/>
</dbReference>
<keyword evidence="3" id="KW-0460">Magnesium</keyword>
<evidence type="ECO:0000313" key="5">
    <source>
        <dbReference type="EMBL" id="QXT63377.1"/>
    </source>
</evidence>
<evidence type="ECO:0000313" key="6">
    <source>
        <dbReference type="Proteomes" id="UP000824504"/>
    </source>
</evidence>
<dbReference type="PANTHER" id="PTHR43046:SF12">
    <property type="entry name" value="GDP-MANNOSE MANNOSYL HYDROLASE"/>
    <property type="match status" value="1"/>
</dbReference>
<dbReference type="Proteomes" id="UP000824504">
    <property type="component" value="Chromosome"/>
</dbReference>
<name>A0ABX8SLT2_9ACTN</name>
<reference evidence="5 6" key="1">
    <citation type="submission" date="2021-07" db="EMBL/GenBank/DDBJ databases">
        <title>complete genome sequencing of Tessaracoccus sp.J1M15.</title>
        <authorList>
            <person name="Bae J.-W."/>
            <person name="Kim D.-y."/>
        </authorList>
    </citation>
    <scope>NUCLEOTIDE SEQUENCE [LARGE SCALE GENOMIC DNA]</scope>
    <source>
        <strain evidence="5 6">J1M15</strain>
    </source>
</reference>
<keyword evidence="2" id="KW-0378">Hydrolase</keyword>
<accession>A0ABX8SLT2</accession>
<dbReference type="PROSITE" id="PS51462">
    <property type="entry name" value="NUDIX"/>
    <property type="match status" value="1"/>
</dbReference>
<sequence>MPTSERPVKRREGARVVVVAGDRVLLQGDTDPGIPGSRFWQVPGGGVDAGEDLRVAAVRELAEETGLVIEPGELEGPVATRVVTHGYSDRILIQAETFFRVRTNEFNPTVDGLTPWEQERDLQPEWFDLDALPEAVWPAQLGSLVAWDGSEPLGLGEVEESTVPYVRASAFRR</sequence>
<dbReference type="RefSeq" id="WP_219083226.1">
    <property type="nucleotide sequence ID" value="NZ_CP079216.1"/>
</dbReference>
<comment type="cofactor">
    <cofactor evidence="1">
        <name>Mg(2+)</name>
        <dbReference type="ChEBI" id="CHEBI:18420"/>
    </cofactor>
</comment>